<reference evidence="1 2" key="1">
    <citation type="journal article" date="2023" name="Life. Sci Alliance">
        <title>Evolutionary insights into 3D genome organization and epigenetic landscape of Vigna mungo.</title>
        <authorList>
            <person name="Junaid A."/>
            <person name="Singh B."/>
            <person name="Bhatia S."/>
        </authorList>
    </citation>
    <scope>NUCLEOTIDE SEQUENCE [LARGE SCALE GENOMIC DNA]</scope>
    <source>
        <strain evidence="1">Urdbean</strain>
    </source>
</reference>
<dbReference type="EMBL" id="CP144700">
    <property type="protein sequence ID" value="WVZ24378.1"/>
    <property type="molecule type" value="Genomic_DNA"/>
</dbReference>
<accession>A0AAQ3SCE7</accession>
<keyword evidence="2" id="KW-1185">Reference proteome</keyword>
<organism evidence="1 2">
    <name type="scientific">Vigna mungo</name>
    <name type="common">Black gram</name>
    <name type="synonym">Phaseolus mungo</name>
    <dbReference type="NCBI Taxonomy" id="3915"/>
    <lineage>
        <taxon>Eukaryota</taxon>
        <taxon>Viridiplantae</taxon>
        <taxon>Streptophyta</taxon>
        <taxon>Embryophyta</taxon>
        <taxon>Tracheophyta</taxon>
        <taxon>Spermatophyta</taxon>
        <taxon>Magnoliopsida</taxon>
        <taxon>eudicotyledons</taxon>
        <taxon>Gunneridae</taxon>
        <taxon>Pentapetalae</taxon>
        <taxon>rosids</taxon>
        <taxon>fabids</taxon>
        <taxon>Fabales</taxon>
        <taxon>Fabaceae</taxon>
        <taxon>Papilionoideae</taxon>
        <taxon>50 kb inversion clade</taxon>
        <taxon>NPAAA clade</taxon>
        <taxon>indigoferoid/millettioid clade</taxon>
        <taxon>Phaseoleae</taxon>
        <taxon>Vigna</taxon>
    </lineage>
</organism>
<evidence type="ECO:0000313" key="2">
    <source>
        <dbReference type="Proteomes" id="UP001374535"/>
    </source>
</evidence>
<evidence type="ECO:0000313" key="1">
    <source>
        <dbReference type="EMBL" id="WVZ24378.1"/>
    </source>
</evidence>
<proteinExistence type="predicted"/>
<feature type="non-terminal residue" evidence="1">
    <location>
        <position position="203"/>
    </location>
</feature>
<name>A0AAQ3SCE7_VIGMU</name>
<dbReference type="AlphaFoldDB" id="A0AAQ3SCE7"/>
<dbReference type="Proteomes" id="UP001374535">
    <property type="component" value="Chromosome 1"/>
</dbReference>
<protein>
    <submittedName>
        <fullName evidence="1">Uncharacterized protein</fullName>
    </submittedName>
</protein>
<gene>
    <name evidence="1" type="ORF">V8G54_002922</name>
</gene>
<sequence length="203" mass="22427">MKLKNLRLITLILCMRKENGVGAVSLHFSVTKYYLLYRSYLKLPSKHSSTQQNPTSSIKNTHSCKCLHTINQTKQGMNLGTDLLLLYSLYCVNQLMVDFLSKLPSSCLERTLTCNRTSACIHCIAIRDCFLTHTPRTKACTFTSPFNALYALLARCPLKKAWILMAATSSLVIAETGVGVGVGVGKLKSSFLSMASSHSLVQI</sequence>